<dbReference type="PANTHER" id="PTHR33983:SF16">
    <property type="match status" value="1"/>
</dbReference>
<organism evidence="1 2">
    <name type="scientific">Dipteronia dyeriana</name>
    <dbReference type="NCBI Taxonomy" id="168575"/>
    <lineage>
        <taxon>Eukaryota</taxon>
        <taxon>Viridiplantae</taxon>
        <taxon>Streptophyta</taxon>
        <taxon>Embryophyta</taxon>
        <taxon>Tracheophyta</taxon>
        <taxon>Spermatophyta</taxon>
        <taxon>Magnoliopsida</taxon>
        <taxon>eudicotyledons</taxon>
        <taxon>Gunneridae</taxon>
        <taxon>Pentapetalae</taxon>
        <taxon>rosids</taxon>
        <taxon>malvids</taxon>
        <taxon>Sapindales</taxon>
        <taxon>Sapindaceae</taxon>
        <taxon>Hippocastanoideae</taxon>
        <taxon>Acereae</taxon>
        <taxon>Dipteronia</taxon>
    </lineage>
</organism>
<dbReference type="Proteomes" id="UP001280121">
    <property type="component" value="Unassembled WGS sequence"/>
</dbReference>
<dbReference type="EMBL" id="JANJYI010000004">
    <property type="protein sequence ID" value="KAK2653145.1"/>
    <property type="molecule type" value="Genomic_DNA"/>
</dbReference>
<gene>
    <name evidence="1" type="ORF">Ddye_013001</name>
</gene>
<dbReference type="PANTHER" id="PTHR33983">
    <property type="entry name" value="OS07G0185900 PROTEIN"/>
    <property type="match status" value="1"/>
</dbReference>
<name>A0AAD9X5D3_9ROSI</name>
<reference evidence="1" key="1">
    <citation type="journal article" date="2023" name="Plant J.">
        <title>Genome sequences and population genomics provide insights into the demographic history, inbreeding, and mutation load of two 'living fossil' tree species of Dipteronia.</title>
        <authorList>
            <person name="Feng Y."/>
            <person name="Comes H.P."/>
            <person name="Chen J."/>
            <person name="Zhu S."/>
            <person name="Lu R."/>
            <person name="Zhang X."/>
            <person name="Li P."/>
            <person name="Qiu J."/>
            <person name="Olsen K.M."/>
            <person name="Qiu Y."/>
        </authorList>
    </citation>
    <scope>NUCLEOTIDE SEQUENCE</scope>
    <source>
        <strain evidence="1">KIB01</strain>
    </source>
</reference>
<evidence type="ECO:0000313" key="1">
    <source>
        <dbReference type="EMBL" id="KAK2653145.1"/>
    </source>
</evidence>
<evidence type="ECO:0000313" key="2">
    <source>
        <dbReference type="Proteomes" id="UP001280121"/>
    </source>
</evidence>
<sequence length="82" mass="9668">MSKYMELLDAGVRTAARFHSHCPHTARLYYHPPSHHQDDYLRPHHGDHSPVQDPNRTAIALSMLLRFLRTTSSYFILLYEMF</sequence>
<accession>A0AAD9X5D3</accession>
<dbReference type="AlphaFoldDB" id="A0AAD9X5D3"/>
<proteinExistence type="predicted"/>
<protein>
    <submittedName>
        <fullName evidence="1">Uncharacterized protein</fullName>
    </submittedName>
</protein>
<comment type="caution">
    <text evidence="1">The sequence shown here is derived from an EMBL/GenBank/DDBJ whole genome shotgun (WGS) entry which is preliminary data.</text>
</comment>
<keyword evidence="2" id="KW-1185">Reference proteome</keyword>